<evidence type="ECO:0000313" key="1">
    <source>
        <dbReference type="EMBL" id="MED6267897.1"/>
    </source>
</evidence>
<gene>
    <name evidence="1" type="ORF">CHARACLAT_016755</name>
</gene>
<evidence type="ECO:0000313" key="2">
    <source>
        <dbReference type="Proteomes" id="UP001352852"/>
    </source>
</evidence>
<keyword evidence="2" id="KW-1185">Reference proteome</keyword>
<dbReference type="Proteomes" id="UP001352852">
    <property type="component" value="Unassembled WGS sequence"/>
</dbReference>
<accession>A0ABU7CY94</accession>
<proteinExistence type="predicted"/>
<protein>
    <submittedName>
        <fullName evidence="1">Uncharacterized protein</fullName>
    </submittedName>
</protein>
<comment type="caution">
    <text evidence="1">The sequence shown here is derived from an EMBL/GenBank/DDBJ whole genome shotgun (WGS) entry which is preliminary data.</text>
</comment>
<dbReference type="EMBL" id="JAHUTJ010009569">
    <property type="protein sequence ID" value="MED6267897.1"/>
    <property type="molecule type" value="Genomic_DNA"/>
</dbReference>
<name>A0ABU7CY94_9TELE</name>
<sequence>MEENMDESQSQKGLPFLIAVCRSSPFPSIFFISSSDAVPWIFPLRWDFLHPSSSFLFSGFKSLFLLMSN</sequence>
<organism evidence="1 2">
    <name type="scientific">Characodon lateralis</name>
    <dbReference type="NCBI Taxonomy" id="208331"/>
    <lineage>
        <taxon>Eukaryota</taxon>
        <taxon>Metazoa</taxon>
        <taxon>Chordata</taxon>
        <taxon>Craniata</taxon>
        <taxon>Vertebrata</taxon>
        <taxon>Euteleostomi</taxon>
        <taxon>Actinopterygii</taxon>
        <taxon>Neopterygii</taxon>
        <taxon>Teleostei</taxon>
        <taxon>Neoteleostei</taxon>
        <taxon>Acanthomorphata</taxon>
        <taxon>Ovalentaria</taxon>
        <taxon>Atherinomorphae</taxon>
        <taxon>Cyprinodontiformes</taxon>
        <taxon>Goodeidae</taxon>
        <taxon>Characodon</taxon>
    </lineage>
</organism>
<reference evidence="1 2" key="1">
    <citation type="submission" date="2021-06" db="EMBL/GenBank/DDBJ databases">
        <authorList>
            <person name="Palmer J.M."/>
        </authorList>
    </citation>
    <scope>NUCLEOTIDE SEQUENCE [LARGE SCALE GENOMIC DNA]</scope>
    <source>
        <strain evidence="1 2">CL_MEX2019</strain>
        <tissue evidence="1">Muscle</tissue>
    </source>
</reference>